<keyword evidence="1" id="KW-0472">Membrane</keyword>
<evidence type="ECO:0000256" key="1">
    <source>
        <dbReference type="SAM" id="Phobius"/>
    </source>
</evidence>
<dbReference type="Proteomes" id="UP000095282">
    <property type="component" value="Unplaced"/>
</dbReference>
<keyword evidence="1" id="KW-1133">Transmembrane helix</keyword>
<dbReference type="AlphaFoldDB" id="A0A1I7UJI3"/>
<dbReference type="eggNOG" id="ENOG502TIJM">
    <property type="taxonomic scope" value="Eukaryota"/>
</dbReference>
<accession>A0A1I7UJI3</accession>
<keyword evidence="2" id="KW-1185">Reference proteome</keyword>
<protein>
    <submittedName>
        <fullName evidence="3">SSD domain-containing protein</fullName>
    </submittedName>
</protein>
<feature type="transmembrane region" description="Helical" evidence="1">
    <location>
        <begin position="37"/>
        <end position="59"/>
    </location>
</feature>
<evidence type="ECO:0000313" key="2">
    <source>
        <dbReference type="Proteomes" id="UP000095282"/>
    </source>
</evidence>
<keyword evidence="1" id="KW-0812">Transmembrane</keyword>
<sequence length="104" mass="11687">MLISGSVLRAFVATCYLLTIASSALLTLLFYSEPVLFAFVITTVSLLVLSYPILCLFSVSRTYDLELHSLCHVNWIPNSECLEEAPVKNEKPSRLDEAFVYAYM</sequence>
<proteinExistence type="predicted"/>
<name>A0A1I7UJI3_9PELO</name>
<dbReference type="WBParaSite" id="Csp11.Scaffold629.g9956.t1">
    <property type="protein sequence ID" value="Csp11.Scaffold629.g9956.t1"/>
    <property type="gene ID" value="Csp11.Scaffold629.g9956"/>
</dbReference>
<organism evidence="2 3">
    <name type="scientific">Caenorhabditis tropicalis</name>
    <dbReference type="NCBI Taxonomy" id="1561998"/>
    <lineage>
        <taxon>Eukaryota</taxon>
        <taxon>Metazoa</taxon>
        <taxon>Ecdysozoa</taxon>
        <taxon>Nematoda</taxon>
        <taxon>Chromadorea</taxon>
        <taxon>Rhabditida</taxon>
        <taxon>Rhabditina</taxon>
        <taxon>Rhabditomorpha</taxon>
        <taxon>Rhabditoidea</taxon>
        <taxon>Rhabditidae</taxon>
        <taxon>Peloderinae</taxon>
        <taxon>Caenorhabditis</taxon>
    </lineage>
</organism>
<feature type="transmembrane region" description="Helical" evidence="1">
    <location>
        <begin position="7"/>
        <end position="31"/>
    </location>
</feature>
<reference evidence="3" key="1">
    <citation type="submission" date="2016-11" db="UniProtKB">
        <authorList>
            <consortium name="WormBaseParasite"/>
        </authorList>
    </citation>
    <scope>IDENTIFICATION</scope>
</reference>
<evidence type="ECO:0000313" key="3">
    <source>
        <dbReference type="WBParaSite" id="Csp11.Scaffold629.g9956.t1"/>
    </source>
</evidence>